<accession>A0A830D4Y8</accession>
<gene>
    <name evidence="3" type="ORF">PHJA_002906900</name>
</gene>
<dbReference type="CDD" id="cd09272">
    <property type="entry name" value="RNase_HI_RT_Ty1"/>
    <property type="match status" value="1"/>
</dbReference>
<feature type="compositionally biased region" description="Basic residues" evidence="1">
    <location>
        <begin position="445"/>
        <end position="454"/>
    </location>
</feature>
<feature type="region of interest" description="Disordered" evidence="1">
    <location>
        <begin position="287"/>
        <end position="306"/>
    </location>
</feature>
<dbReference type="Gene3D" id="2.40.160.200">
    <property type="entry name" value="LURP1-related"/>
    <property type="match status" value="1"/>
</dbReference>
<keyword evidence="4" id="KW-1185">Reference proteome</keyword>
<dbReference type="EMBL" id="BMAC01001629">
    <property type="protein sequence ID" value="GFQ07628.1"/>
    <property type="molecule type" value="Genomic_DNA"/>
</dbReference>
<reference evidence="3" key="1">
    <citation type="submission" date="2020-07" db="EMBL/GenBank/DDBJ databases">
        <title>Ethylene signaling mediates host invasion by parasitic plants.</title>
        <authorList>
            <person name="Yoshida S."/>
        </authorList>
    </citation>
    <scope>NUCLEOTIDE SEQUENCE</scope>
    <source>
        <strain evidence="3">Okayama</strain>
    </source>
</reference>
<evidence type="ECO:0000256" key="1">
    <source>
        <dbReference type="SAM" id="MobiDB-lite"/>
    </source>
</evidence>
<feature type="region of interest" description="Disordered" evidence="1">
    <location>
        <begin position="445"/>
        <end position="528"/>
    </location>
</feature>
<protein>
    <submittedName>
        <fullName evidence="3">Retrovirus-related pol polyprotein from transposon tnt 1-94</fullName>
    </submittedName>
</protein>
<sequence>MAKVHPHLVSPSTSPKQETFTLWMKSLILSSNGCTVFDSNGQIVNALFLGCGMVAYQWAEVNVVGVNENKPCEYIMENQISKPSCKTFDPFGGLIAERTGKKSPFQRISHGVGTHDRTGVSVTKGNTKFRQVWVRKSEVKCNMIYTSLNSHVPGAWYFDSGCSKHMTGSEDLLSNIVKFQGGKVKYGGGENGQIIGRGTLHVPGIAKLENVLLVEGLTVNLISISQLCDGGFNVKFTREKCEVYDEGNARILTGQRTSDNCYQIISDVFCRYKIVESLIKDKAAVAGGDGSGDMSPNPTPTQVSPESDSYLEKMFAPVTPIKSMVKFLFLSTNSSLFRESLFPAKIEPKHVEDALKAEYIVSGSACTQLFWMNQMIEDYGLHSSILTVLCDNTSAIDISKNPIQHSRIKHIDISGVVIGCAGQNVEFTFTKQSSGNRHYIWMKRKIHPKSKTKSPKAAQKFHDGSGDMSPKPTLPSVEPIPFPNSDSDNVPSASAPMSAAASDHSASSDEAPSQAVELRTWNQSPRGS</sequence>
<dbReference type="AlphaFoldDB" id="A0A830D4Y8"/>
<feature type="compositionally biased region" description="Polar residues" evidence="1">
    <location>
        <begin position="294"/>
        <end position="306"/>
    </location>
</feature>
<name>A0A830D4Y8_9LAMI</name>
<feature type="compositionally biased region" description="Low complexity" evidence="1">
    <location>
        <begin position="491"/>
        <end position="513"/>
    </location>
</feature>
<dbReference type="InterPro" id="IPR054722">
    <property type="entry name" value="PolX-like_BBD"/>
</dbReference>
<dbReference type="InterPro" id="IPR025659">
    <property type="entry name" value="Tubby-like_C"/>
</dbReference>
<dbReference type="Proteomes" id="UP000653305">
    <property type="component" value="Unassembled WGS sequence"/>
</dbReference>
<dbReference type="OrthoDB" id="418237at2759"/>
<evidence type="ECO:0000313" key="3">
    <source>
        <dbReference type="EMBL" id="GFQ07628.1"/>
    </source>
</evidence>
<evidence type="ECO:0000259" key="2">
    <source>
        <dbReference type="Pfam" id="PF22936"/>
    </source>
</evidence>
<dbReference type="InterPro" id="IPR038595">
    <property type="entry name" value="LOR_sf"/>
</dbReference>
<organism evidence="3 4">
    <name type="scientific">Phtheirospermum japonicum</name>
    <dbReference type="NCBI Taxonomy" id="374723"/>
    <lineage>
        <taxon>Eukaryota</taxon>
        <taxon>Viridiplantae</taxon>
        <taxon>Streptophyta</taxon>
        <taxon>Embryophyta</taxon>
        <taxon>Tracheophyta</taxon>
        <taxon>Spermatophyta</taxon>
        <taxon>Magnoliopsida</taxon>
        <taxon>eudicotyledons</taxon>
        <taxon>Gunneridae</taxon>
        <taxon>Pentapetalae</taxon>
        <taxon>asterids</taxon>
        <taxon>lamiids</taxon>
        <taxon>Lamiales</taxon>
        <taxon>Orobanchaceae</taxon>
        <taxon>Orobanchaceae incertae sedis</taxon>
        <taxon>Phtheirospermum</taxon>
    </lineage>
</organism>
<dbReference type="Pfam" id="PF22936">
    <property type="entry name" value="Pol_BBD"/>
    <property type="match status" value="1"/>
</dbReference>
<comment type="caution">
    <text evidence="3">The sequence shown here is derived from an EMBL/GenBank/DDBJ whole genome shotgun (WGS) entry which is preliminary data.</text>
</comment>
<evidence type="ECO:0000313" key="4">
    <source>
        <dbReference type="Proteomes" id="UP000653305"/>
    </source>
</evidence>
<feature type="domain" description="Retrovirus-related Pol polyprotein from transposon TNT 1-94-like beta-barrel" evidence="2">
    <location>
        <begin position="156"/>
        <end position="232"/>
    </location>
</feature>
<proteinExistence type="predicted"/>
<dbReference type="SUPFAM" id="SSF54518">
    <property type="entry name" value="Tubby C-terminal domain-like"/>
    <property type="match status" value="1"/>
</dbReference>